<dbReference type="InterPro" id="IPR050754">
    <property type="entry name" value="FKBP4/5/8-like"/>
</dbReference>
<reference evidence="3 4" key="1">
    <citation type="journal article" date="2018" name="Gigascience">
        <title>Genomes of trombidid mites reveal novel predicted allergens and laterally-transferred genes associated with secondary metabolism.</title>
        <authorList>
            <person name="Dong X."/>
            <person name="Chaisiri K."/>
            <person name="Xia D."/>
            <person name="Armstrong S.D."/>
            <person name="Fang Y."/>
            <person name="Donnelly M.J."/>
            <person name="Kadowaki T."/>
            <person name="McGarry J.W."/>
            <person name="Darby A.C."/>
            <person name="Makepeace B.L."/>
        </authorList>
    </citation>
    <scope>NUCLEOTIDE SEQUENCE [LARGE SCALE GENOMIC DNA]</scope>
    <source>
        <strain evidence="3">UoL-UT</strain>
    </source>
</reference>
<dbReference type="InterPro" id="IPR019734">
    <property type="entry name" value="TPR_rpt"/>
</dbReference>
<dbReference type="GO" id="GO:0044183">
    <property type="term" value="F:protein folding chaperone"/>
    <property type="evidence" value="ECO:0007669"/>
    <property type="project" value="TreeGrafter"/>
</dbReference>
<dbReference type="GO" id="GO:0016020">
    <property type="term" value="C:membrane"/>
    <property type="evidence" value="ECO:0007669"/>
    <property type="project" value="TreeGrafter"/>
</dbReference>
<feature type="transmembrane region" description="Helical" evidence="2">
    <location>
        <begin position="212"/>
        <end position="232"/>
    </location>
</feature>
<dbReference type="PROSITE" id="PS50005">
    <property type="entry name" value="TPR"/>
    <property type="match status" value="2"/>
</dbReference>
<dbReference type="GO" id="GO:0012505">
    <property type="term" value="C:endomembrane system"/>
    <property type="evidence" value="ECO:0007669"/>
    <property type="project" value="TreeGrafter"/>
</dbReference>
<dbReference type="SMART" id="SM00028">
    <property type="entry name" value="TPR"/>
    <property type="match status" value="2"/>
</dbReference>
<dbReference type="GO" id="GO:0005829">
    <property type="term" value="C:cytosol"/>
    <property type="evidence" value="ECO:0007669"/>
    <property type="project" value="TreeGrafter"/>
</dbReference>
<dbReference type="PANTHER" id="PTHR46512">
    <property type="entry name" value="PEPTIDYLPROLYL ISOMERASE"/>
    <property type="match status" value="1"/>
</dbReference>
<dbReference type="GO" id="GO:0016853">
    <property type="term" value="F:isomerase activity"/>
    <property type="evidence" value="ECO:0007669"/>
    <property type="project" value="UniProtKB-KW"/>
</dbReference>
<feature type="non-terminal residue" evidence="3">
    <location>
        <position position="1"/>
    </location>
</feature>
<dbReference type="OrthoDB" id="532682at2759"/>
<dbReference type="InterPro" id="IPR011990">
    <property type="entry name" value="TPR-like_helical_dom_sf"/>
</dbReference>
<dbReference type="GO" id="GO:0005740">
    <property type="term" value="C:mitochondrial envelope"/>
    <property type="evidence" value="ECO:0007669"/>
    <property type="project" value="TreeGrafter"/>
</dbReference>
<evidence type="ECO:0000313" key="3">
    <source>
        <dbReference type="EMBL" id="RWS20750.1"/>
    </source>
</evidence>
<comment type="caution">
    <text evidence="3">The sequence shown here is derived from an EMBL/GenBank/DDBJ whole genome shotgun (WGS) entry which is preliminary data.</text>
</comment>
<keyword evidence="2" id="KW-0472">Membrane</keyword>
<protein>
    <submittedName>
        <fullName evidence="3">Peptidyl-prolyl cis-trans isomerase FKBP8-like isoform X1</fullName>
    </submittedName>
</protein>
<evidence type="ECO:0000256" key="1">
    <source>
        <dbReference type="PROSITE-ProRule" id="PRU00339"/>
    </source>
</evidence>
<gene>
    <name evidence="3" type="ORF">B4U80_09270</name>
</gene>
<dbReference type="VEuPathDB" id="VectorBase:LDEU011290"/>
<feature type="repeat" description="TPR" evidence="1">
    <location>
        <begin position="132"/>
        <end position="165"/>
    </location>
</feature>
<dbReference type="STRING" id="299467.A0A443RZP9"/>
<name>A0A443RZP9_9ACAR</name>
<dbReference type="Proteomes" id="UP000288716">
    <property type="component" value="Unassembled WGS sequence"/>
</dbReference>
<keyword evidence="1" id="KW-0802">TPR repeat</keyword>
<dbReference type="AlphaFoldDB" id="A0A443RZP9"/>
<accession>A0A443RZP9</accession>
<keyword evidence="2" id="KW-1133">Transmembrane helix</keyword>
<keyword evidence="4" id="KW-1185">Reference proteome</keyword>
<keyword evidence="3" id="KW-0413">Isomerase</keyword>
<keyword evidence="2" id="KW-0812">Transmembrane</keyword>
<sequence length="234" mass="26518">KGCEPDIPADATLDCIVELLDFEWIDDASDLPIEERIKIGSAKKDRGNFWHSREEFSISGHCYKRALDFFEIRDEEMKFKNEDSEHSSLVNTLIELRTTTYNNLAAVHIKTEDFDAALKAVNSALTLQEKNVKALFRKGKILGCLGEYTEAVEALRGASKLEPENKAIQSELLRMTSKSRQQLANEKVMYKRMLQLDKSPQPTQCTKRNWSLKWSIVASGVVAALAVVAFYVNQ</sequence>
<feature type="non-terminal residue" evidence="3">
    <location>
        <position position="234"/>
    </location>
</feature>
<dbReference type="SUPFAM" id="SSF48452">
    <property type="entry name" value="TPR-like"/>
    <property type="match status" value="1"/>
</dbReference>
<dbReference type="PANTHER" id="PTHR46512:SF1">
    <property type="entry name" value="PEPTIDYLPROLYL ISOMERASE"/>
    <property type="match status" value="1"/>
</dbReference>
<evidence type="ECO:0000313" key="4">
    <source>
        <dbReference type="Proteomes" id="UP000288716"/>
    </source>
</evidence>
<dbReference type="Pfam" id="PF13181">
    <property type="entry name" value="TPR_8"/>
    <property type="match status" value="2"/>
</dbReference>
<dbReference type="EMBL" id="NCKV01015704">
    <property type="protein sequence ID" value="RWS20750.1"/>
    <property type="molecule type" value="Genomic_DNA"/>
</dbReference>
<dbReference type="GO" id="GO:0043066">
    <property type="term" value="P:negative regulation of apoptotic process"/>
    <property type="evidence" value="ECO:0007669"/>
    <property type="project" value="TreeGrafter"/>
</dbReference>
<feature type="repeat" description="TPR" evidence="1">
    <location>
        <begin position="98"/>
        <end position="131"/>
    </location>
</feature>
<evidence type="ECO:0000256" key="2">
    <source>
        <dbReference type="SAM" id="Phobius"/>
    </source>
</evidence>
<organism evidence="3 4">
    <name type="scientific">Leptotrombidium deliense</name>
    <dbReference type="NCBI Taxonomy" id="299467"/>
    <lineage>
        <taxon>Eukaryota</taxon>
        <taxon>Metazoa</taxon>
        <taxon>Ecdysozoa</taxon>
        <taxon>Arthropoda</taxon>
        <taxon>Chelicerata</taxon>
        <taxon>Arachnida</taxon>
        <taxon>Acari</taxon>
        <taxon>Acariformes</taxon>
        <taxon>Trombidiformes</taxon>
        <taxon>Prostigmata</taxon>
        <taxon>Anystina</taxon>
        <taxon>Parasitengona</taxon>
        <taxon>Trombiculoidea</taxon>
        <taxon>Trombiculidae</taxon>
        <taxon>Leptotrombidium</taxon>
    </lineage>
</organism>
<dbReference type="Gene3D" id="1.25.40.10">
    <property type="entry name" value="Tetratricopeptide repeat domain"/>
    <property type="match status" value="1"/>
</dbReference>
<proteinExistence type="predicted"/>